<dbReference type="InterPro" id="IPR000626">
    <property type="entry name" value="Ubiquitin-like_dom"/>
</dbReference>
<dbReference type="CDD" id="cd17061">
    <property type="entry name" value="Ubl_IQUB"/>
    <property type="match status" value="1"/>
</dbReference>
<name>A0A146ZUX8_FUNHE</name>
<dbReference type="STRING" id="8078.ENSFHEP00000033240"/>
<dbReference type="Ensembl" id="ENSFHET00000027357.1">
    <property type="protein sequence ID" value="ENSFHEP00000018386.1"/>
    <property type="gene ID" value="ENSFHEG00000020243.1"/>
</dbReference>
<organism evidence="3">
    <name type="scientific">Fundulus heteroclitus</name>
    <name type="common">Killifish</name>
    <name type="synonym">Mummichog</name>
    <dbReference type="NCBI Taxonomy" id="8078"/>
    <lineage>
        <taxon>Eukaryota</taxon>
        <taxon>Metazoa</taxon>
        <taxon>Chordata</taxon>
        <taxon>Craniata</taxon>
        <taxon>Vertebrata</taxon>
        <taxon>Euteleostomi</taxon>
        <taxon>Actinopterygii</taxon>
        <taxon>Neopterygii</taxon>
        <taxon>Teleostei</taxon>
        <taxon>Neoteleostei</taxon>
        <taxon>Acanthomorphata</taxon>
        <taxon>Ovalentaria</taxon>
        <taxon>Atherinomorphae</taxon>
        <taxon>Cyprinodontiformes</taxon>
        <taxon>Fundulidae</taxon>
        <taxon>Fundulus</taxon>
    </lineage>
</organism>
<reference evidence="4" key="2">
    <citation type="submission" date="2025-05" db="UniProtKB">
        <authorList>
            <consortium name="Ensembl"/>
        </authorList>
    </citation>
    <scope>IDENTIFICATION</scope>
</reference>
<dbReference type="Ensembl" id="ENSFHET00000027352.1">
    <property type="protein sequence ID" value="ENSFHEP00000033240.1"/>
    <property type="gene ID" value="ENSFHEG00000020243.1"/>
</dbReference>
<protein>
    <submittedName>
        <fullName evidence="3">IQ and ubiquitin domain-containing-like protein</fullName>
    </submittedName>
    <submittedName>
        <fullName evidence="4">IQ motif and ubiquitin domain containing</fullName>
    </submittedName>
</protein>
<feature type="region of interest" description="Disordered" evidence="1">
    <location>
        <begin position="1"/>
        <end position="64"/>
    </location>
</feature>
<proteinExistence type="predicted"/>
<dbReference type="GO" id="GO:0030317">
    <property type="term" value="P:flagellated sperm motility"/>
    <property type="evidence" value="ECO:0007669"/>
    <property type="project" value="TreeGrafter"/>
</dbReference>
<dbReference type="Gene3D" id="3.10.20.90">
    <property type="entry name" value="Phosphatidylinositol 3-kinase Catalytic Subunit, Chain A, domain 1"/>
    <property type="match status" value="1"/>
</dbReference>
<dbReference type="SUPFAM" id="SSF54236">
    <property type="entry name" value="Ubiquitin-like"/>
    <property type="match status" value="1"/>
</dbReference>
<dbReference type="GO" id="GO:0031514">
    <property type="term" value="C:motile cilium"/>
    <property type="evidence" value="ECO:0007669"/>
    <property type="project" value="TreeGrafter"/>
</dbReference>
<dbReference type="EMBL" id="GCES01016576">
    <property type="protein sequence ID" value="JAR69747.1"/>
    <property type="molecule type" value="Transcribed_RNA"/>
</dbReference>
<dbReference type="GeneTree" id="ENSGT00390000014326"/>
<dbReference type="Proteomes" id="UP000265000">
    <property type="component" value="Unplaced"/>
</dbReference>
<dbReference type="Pfam" id="PF00240">
    <property type="entry name" value="ubiquitin"/>
    <property type="match status" value="1"/>
</dbReference>
<dbReference type="PROSITE" id="PS50096">
    <property type="entry name" value="IQ"/>
    <property type="match status" value="1"/>
</dbReference>
<sequence length="735" mass="85343">MLEPGETTEDGEREQEGELAKGSPYAVGSSATEPPGGSRDSGRLGEERAYMSRSDVQQDVTDTGTQAEAVLETAEEAQYNTPIDAEEHDEKSNVKNSTATVKILLVPGGHVMTMAFAIGLSVEEVKHHLASELKVPLEVLQLSLNGRVVEEQQSLMELGIRPHSSTQMEMTSSDPSSYPLRLLRLPEHDSMPDVITVRVQKEEGVFKEMVVEIERSQLPKPFLGGYRHRLTGVEYHHAANQTLLKKRPDKGVLVYSRSTQTVELKSKLQQCSVNMSTQMTGIGCYTSCMNDKLVTPGKYITAEEYHSKRLKAVICLQSYARRWLAQEAVEQLRKERTRRLAWFEMQDRKCKEEKEEQLRHRRKRWLNPQSREDFNLLYHALEKWRIEEEQQINSTLRGAERKAALCSLLDQETQLIAAIGRHHINVEANNYDKIIRNFLNKCAAPHQWRTSSGRLLEMDTVHDVRARELKELYNEISVYTVDKQQRLSYLKKLKKTVEEHECQLVWDIIDLIDREMDLMSREVKEHNLEGLRKRICTLFLQYIKTPAFNPKVVKLLKVHKKPSQLKHNMFFCHGCQRYLCSANFDSSANGCRSRWCRYCTRLDNIARSRDEDSLYKSILRRLRTEEHRLKTEATIPFLLQVEDIRYLIEKVWASCSALNGSRDLYNMVFTRWERQKDWSPWNCILLSKEETSAHTQVEDIHEAYETTFIQWVEQKHSMARQHFSKNPTMAKHLSF</sequence>
<dbReference type="OrthoDB" id="10265862at2759"/>
<evidence type="ECO:0000313" key="5">
    <source>
        <dbReference type="Proteomes" id="UP000265000"/>
    </source>
</evidence>
<dbReference type="InterPro" id="IPR029071">
    <property type="entry name" value="Ubiquitin-like_domsf"/>
</dbReference>
<reference evidence="3" key="1">
    <citation type="submission" date="2015-01" db="EMBL/GenBank/DDBJ databases">
        <title>EvidentialGene: Evidence-directed Construction of Complete mRNA Transcriptomes without Genomes.</title>
        <authorList>
            <person name="Gilbert D.G."/>
        </authorList>
    </citation>
    <scope>NUCLEOTIDE SEQUENCE</scope>
</reference>
<dbReference type="InterPro" id="IPR057887">
    <property type="entry name" value="IQUB_helical"/>
</dbReference>
<dbReference type="Pfam" id="PF25805">
    <property type="entry name" value="IQUB"/>
    <property type="match status" value="1"/>
</dbReference>
<dbReference type="GeneID" id="105934801"/>
<keyword evidence="5" id="KW-1185">Reference proteome</keyword>
<dbReference type="InterPro" id="IPR037695">
    <property type="entry name" value="IQUB"/>
</dbReference>
<evidence type="ECO:0000256" key="1">
    <source>
        <dbReference type="SAM" id="MobiDB-lite"/>
    </source>
</evidence>
<evidence type="ECO:0000313" key="3">
    <source>
        <dbReference type="EMBL" id="JAR69747.1"/>
    </source>
</evidence>
<dbReference type="PANTHER" id="PTHR21074:SF0">
    <property type="entry name" value="IQ AND UBIQUITIN-LIKE DOMAIN-CONTAINING PROTEIN"/>
    <property type="match status" value="1"/>
</dbReference>
<dbReference type="GO" id="GO:0001669">
    <property type="term" value="C:acrosomal vesicle"/>
    <property type="evidence" value="ECO:0007669"/>
    <property type="project" value="TreeGrafter"/>
</dbReference>
<feature type="domain" description="Ubiquitin-like" evidence="2">
    <location>
        <begin position="99"/>
        <end position="175"/>
    </location>
</feature>
<dbReference type="AlphaFoldDB" id="A0A146ZUX8"/>
<feature type="compositionally biased region" description="Polar residues" evidence="1">
    <location>
        <begin position="54"/>
        <end position="64"/>
    </location>
</feature>
<dbReference type="GO" id="GO:0060271">
    <property type="term" value="P:cilium assembly"/>
    <property type="evidence" value="ECO:0007669"/>
    <property type="project" value="TreeGrafter"/>
</dbReference>
<accession>A0A146ZUX8</accession>
<dbReference type="CTD" id="154865"/>
<feature type="compositionally biased region" description="Acidic residues" evidence="1">
    <location>
        <begin position="1"/>
        <end position="13"/>
    </location>
</feature>
<evidence type="ECO:0000259" key="2">
    <source>
        <dbReference type="PROSITE" id="PS50053"/>
    </source>
</evidence>
<dbReference type="PROSITE" id="PS50053">
    <property type="entry name" value="UBIQUITIN_2"/>
    <property type="match status" value="1"/>
</dbReference>
<evidence type="ECO:0000313" key="4">
    <source>
        <dbReference type="Ensembl" id="ENSFHEP00000018386.1"/>
    </source>
</evidence>
<feature type="compositionally biased region" description="Basic and acidic residues" evidence="1">
    <location>
        <begin position="40"/>
        <end position="50"/>
    </location>
</feature>
<dbReference type="PANTHER" id="PTHR21074">
    <property type="entry name" value="IQ AND UBIQUITIN-LIKE DOMAIN-CONTAINING PROTEIN"/>
    <property type="match status" value="1"/>
</dbReference>